<dbReference type="InterPro" id="IPR002487">
    <property type="entry name" value="TF_Kbox"/>
</dbReference>
<keyword evidence="3" id="KW-1185">Reference proteome</keyword>
<evidence type="ECO:0000313" key="3">
    <source>
        <dbReference type="Proteomes" id="UP000325577"/>
    </source>
</evidence>
<dbReference type="GO" id="GO:0005634">
    <property type="term" value="C:nucleus"/>
    <property type="evidence" value="ECO:0007669"/>
    <property type="project" value="InterPro"/>
</dbReference>
<dbReference type="AlphaFoldDB" id="A0A5J5AWI5"/>
<evidence type="ECO:0000313" key="2">
    <source>
        <dbReference type="EMBL" id="KAA8534630.1"/>
    </source>
</evidence>
<gene>
    <name evidence="2" type="ORF">F0562_032111</name>
</gene>
<protein>
    <recommendedName>
        <fullName evidence="1">K-box domain-containing protein</fullName>
    </recommendedName>
</protein>
<dbReference type="OrthoDB" id="1898716at2759"/>
<dbReference type="PROSITE" id="PS51297">
    <property type="entry name" value="K_BOX"/>
    <property type="match status" value="1"/>
</dbReference>
<sequence length="98" mass="11151">MMGEELYGFSVENLQNLENQLEMSLRGVRMKKDQILIDEIQEPSQKVYGTRDVNAVTGNTLIPYDFSIGEDPQVPIHLQLSPPEQQSYKIPARATNSR</sequence>
<evidence type="ECO:0000259" key="1">
    <source>
        <dbReference type="PROSITE" id="PS51297"/>
    </source>
</evidence>
<proteinExistence type="predicted"/>
<dbReference type="EMBL" id="CM018041">
    <property type="protein sequence ID" value="KAA8534630.1"/>
    <property type="molecule type" value="Genomic_DNA"/>
</dbReference>
<dbReference type="Pfam" id="PF01486">
    <property type="entry name" value="K-box"/>
    <property type="match status" value="1"/>
</dbReference>
<reference evidence="2 3" key="1">
    <citation type="submission" date="2019-09" db="EMBL/GenBank/DDBJ databases">
        <title>A chromosome-level genome assembly of the Chinese tupelo Nyssa sinensis.</title>
        <authorList>
            <person name="Yang X."/>
            <person name="Kang M."/>
            <person name="Yang Y."/>
            <person name="Xiong H."/>
            <person name="Wang M."/>
            <person name="Zhang Z."/>
            <person name="Wang Z."/>
            <person name="Wu H."/>
            <person name="Ma T."/>
            <person name="Liu J."/>
            <person name="Xi Z."/>
        </authorList>
    </citation>
    <scope>NUCLEOTIDE SEQUENCE [LARGE SCALE GENOMIC DNA]</scope>
    <source>
        <strain evidence="2">J267</strain>
        <tissue evidence="2">Leaf</tissue>
    </source>
</reference>
<organism evidence="2 3">
    <name type="scientific">Nyssa sinensis</name>
    <dbReference type="NCBI Taxonomy" id="561372"/>
    <lineage>
        <taxon>Eukaryota</taxon>
        <taxon>Viridiplantae</taxon>
        <taxon>Streptophyta</taxon>
        <taxon>Embryophyta</taxon>
        <taxon>Tracheophyta</taxon>
        <taxon>Spermatophyta</taxon>
        <taxon>Magnoliopsida</taxon>
        <taxon>eudicotyledons</taxon>
        <taxon>Gunneridae</taxon>
        <taxon>Pentapetalae</taxon>
        <taxon>asterids</taxon>
        <taxon>Cornales</taxon>
        <taxon>Nyssaceae</taxon>
        <taxon>Nyssa</taxon>
    </lineage>
</organism>
<dbReference type="GO" id="GO:0003700">
    <property type="term" value="F:DNA-binding transcription factor activity"/>
    <property type="evidence" value="ECO:0007669"/>
    <property type="project" value="InterPro"/>
</dbReference>
<dbReference type="Proteomes" id="UP000325577">
    <property type="component" value="Linkage Group LG18"/>
</dbReference>
<name>A0A5J5AWI5_9ASTE</name>
<feature type="domain" description="K-box" evidence="1">
    <location>
        <begin position="1"/>
        <end position="96"/>
    </location>
</feature>
<accession>A0A5J5AWI5</accession>